<dbReference type="PANTHER" id="PTHR35005:SF1">
    <property type="entry name" value="2-AMINO-5-FORMYLAMINO-6-RIBOSYLAMINOPYRIMIDIN-4(3H)-ONE 5'-MONOPHOSPHATE DEFORMYLASE"/>
    <property type="match status" value="1"/>
</dbReference>
<protein>
    <submittedName>
        <fullName evidence="6">Creatininase</fullName>
    </submittedName>
    <submittedName>
        <fullName evidence="7">Creatinine amidohydrolase</fullName>
    </submittedName>
</protein>
<evidence type="ECO:0000256" key="4">
    <source>
        <dbReference type="ARBA" id="ARBA00022833"/>
    </source>
</evidence>
<evidence type="ECO:0000313" key="7">
    <source>
        <dbReference type="EMBL" id="SKB89836.1"/>
    </source>
</evidence>
<name>A0A0Q3I7W0_9HYPH</name>
<sequence length="266" mass="28611">MTARFWGDLKSSDFAALAPERTVAVLPLAAIEQHGPHLPVSVDTTVMNAMLAEAMPLVPAELDVLVLPTQAVCKSNEHLHSPGTLTIGWESAIRSWIEIGESVKRAGLRKLVLITSHGGNVDPIKIVARELRVGQGMLAVCTAWMSFGLPDGLFDELDIRHGIHGGDIETSLMLHFRPDLVDMSKAGPFKPHTVTMAEEGYTHLRPTGPHAFAWMAQDVNRSGAVGDASLATAEKGKATAALQARGFVQLMADVARLPLDTLYKAD</sequence>
<keyword evidence="4" id="KW-0862">Zinc</keyword>
<evidence type="ECO:0000313" key="9">
    <source>
        <dbReference type="Proteomes" id="UP000190130"/>
    </source>
</evidence>
<proteinExistence type="inferred from homology"/>
<dbReference type="GO" id="GO:0046872">
    <property type="term" value="F:metal ion binding"/>
    <property type="evidence" value="ECO:0007669"/>
    <property type="project" value="UniProtKB-KW"/>
</dbReference>
<dbReference type="EMBL" id="LMAR01000028">
    <property type="protein sequence ID" value="KQK31127.1"/>
    <property type="molecule type" value="Genomic_DNA"/>
</dbReference>
<dbReference type="RefSeq" id="WP_055727623.1">
    <property type="nucleotide sequence ID" value="NZ_FUYX01000007.1"/>
</dbReference>
<keyword evidence="3 7" id="KW-0378">Hydrolase</keyword>
<evidence type="ECO:0000256" key="3">
    <source>
        <dbReference type="ARBA" id="ARBA00022801"/>
    </source>
</evidence>
<evidence type="ECO:0000256" key="1">
    <source>
        <dbReference type="ARBA" id="ARBA00001947"/>
    </source>
</evidence>
<evidence type="ECO:0000313" key="8">
    <source>
        <dbReference type="Proteomes" id="UP000051562"/>
    </source>
</evidence>
<dbReference type="EMBL" id="FUYX01000007">
    <property type="protein sequence ID" value="SKB89836.1"/>
    <property type="molecule type" value="Genomic_DNA"/>
</dbReference>
<organism evidence="6 8">
    <name type="scientific">Bosea thiooxidans</name>
    <dbReference type="NCBI Taxonomy" id="53254"/>
    <lineage>
        <taxon>Bacteria</taxon>
        <taxon>Pseudomonadati</taxon>
        <taxon>Pseudomonadota</taxon>
        <taxon>Alphaproteobacteria</taxon>
        <taxon>Hyphomicrobiales</taxon>
        <taxon>Boseaceae</taxon>
        <taxon>Bosea</taxon>
    </lineage>
</organism>
<dbReference type="STRING" id="53254.SAMN05660750_02872"/>
<comment type="cofactor">
    <cofactor evidence="1">
        <name>Zn(2+)</name>
        <dbReference type="ChEBI" id="CHEBI:29105"/>
    </cofactor>
</comment>
<keyword evidence="8" id="KW-1185">Reference proteome</keyword>
<reference evidence="6 8" key="1">
    <citation type="submission" date="2015-10" db="EMBL/GenBank/DDBJ databases">
        <title>Draft genome of Bosea thiooxidans.</title>
        <authorList>
            <person name="Wang X."/>
        </authorList>
    </citation>
    <scope>NUCLEOTIDE SEQUENCE [LARGE SCALE GENOMIC DNA]</scope>
    <source>
        <strain evidence="6 8">CGMCC 9174</strain>
    </source>
</reference>
<dbReference type="InterPro" id="IPR003785">
    <property type="entry name" value="Creatininase/forma_Hydrolase"/>
</dbReference>
<comment type="similarity">
    <text evidence="5">Belongs to the creatininase superfamily.</text>
</comment>
<accession>A0A0Q3I7W0</accession>
<evidence type="ECO:0000256" key="5">
    <source>
        <dbReference type="ARBA" id="ARBA00024029"/>
    </source>
</evidence>
<dbReference type="GO" id="GO:0016811">
    <property type="term" value="F:hydrolase activity, acting on carbon-nitrogen (but not peptide) bonds, in linear amides"/>
    <property type="evidence" value="ECO:0007669"/>
    <property type="project" value="TreeGrafter"/>
</dbReference>
<dbReference type="AlphaFoldDB" id="A0A0Q3I7W0"/>
<dbReference type="PANTHER" id="PTHR35005">
    <property type="entry name" value="3-DEHYDRO-SCYLLO-INOSOSE HYDROLASE"/>
    <property type="match status" value="1"/>
</dbReference>
<dbReference type="OrthoDB" id="9801445at2"/>
<dbReference type="InterPro" id="IPR024087">
    <property type="entry name" value="Creatininase-like_sf"/>
</dbReference>
<evidence type="ECO:0000313" key="6">
    <source>
        <dbReference type="EMBL" id="KQK31127.1"/>
    </source>
</evidence>
<keyword evidence="2" id="KW-0479">Metal-binding</keyword>
<reference evidence="7 9" key="2">
    <citation type="submission" date="2017-02" db="EMBL/GenBank/DDBJ databases">
        <authorList>
            <person name="Peterson S.W."/>
        </authorList>
    </citation>
    <scope>NUCLEOTIDE SEQUENCE [LARGE SCALE GENOMIC DNA]</scope>
    <source>
        <strain evidence="7 9">DSM 9653</strain>
    </source>
</reference>
<dbReference type="SUPFAM" id="SSF102215">
    <property type="entry name" value="Creatininase"/>
    <property type="match status" value="1"/>
</dbReference>
<dbReference type="Proteomes" id="UP000190130">
    <property type="component" value="Unassembled WGS sequence"/>
</dbReference>
<dbReference type="Pfam" id="PF02633">
    <property type="entry name" value="Creatininase"/>
    <property type="match status" value="1"/>
</dbReference>
<evidence type="ECO:0000256" key="2">
    <source>
        <dbReference type="ARBA" id="ARBA00022723"/>
    </source>
</evidence>
<dbReference type="Gene3D" id="3.40.50.10310">
    <property type="entry name" value="Creatininase"/>
    <property type="match status" value="1"/>
</dbReference>
<gene>
    <name evidence="6" type="ORF">ARD30_10980</name>
    <name evidence="7" type="ORF">SAMN05660750_02872</name>
</gene>
<dbReference type="GO" id="GO:0009231">
    <property type="term" value="P:riboflavin biosynthetic process"/>
    <property type="evidence" value="ECO:0007669"/>
    <property type="project" value="TreeGrafter"/>
</dbReference>
<dbReference type="Proteomes" id="UP000051562">
    <property type="component" value="Unassembled WGS sequence"/>
</dbReference>